<name>T1GQ92_MEGSC</name>
<proteinExistence type="predicted"/>
<dbReference type="EnsemblMetazoa" id="MESCA005796-RA">
    <property type="protein sequence ID" value="MESCA005796-PA"/>
    <property type="gene ID" value="MESCA005796"/>
</dbReference>
<dbReference type="HOGENOM" id="CLU_922251_0_0_1"/>
<sequence>MSVGTENYPSNFQDSGFQHEEIFIYVKYKIKSHYIKLNFKSDLKIVKAAISEVFGGLQMDNYNLFWDEAQILEEDLVALIKAKKSCGYFKLIVDEKEMSSCKNIKQEPSNFLEEESALEGFVDDQTDNNSKKSTKNLKVESQISEEDNFNAFHFLEIENQEPHTSKSLIETTEDENLTTFNFVDFLKENIVTKTLLEASSSDYSSELLLKRSVISAAVKFLFRHCGTLPTKHQKDLMIQVILDVFKHLNFEDMNLFKVITVKMSNERVKMRKEDSDRKRKTEDHESPAALRNVKNWNIKLNV</sequence>
<protein>
    <submittedName>
        <fullName evidence="1">Uncharacterized protein</fullName>
    </submittedName>
</protein>
<evidence type="ECO:0000313" key="1">
    <source>
        <dbReference type="EnsemblMetazoa" id="MESCA005796-PA"/>
    </source>
</evidence>
<organism evidence="1 2">
    <name type="scientific">Megaselia scalaris</name>
    <name type="common">Humpbacked fly</name>
    <name type="synonym">Phora scalaris</name>
    <dbReference type="NCBI Taxonomy" id="36166"/>
    <lineage>
        <taxon>Eukaryota</taxon>
        <taxon>Metazoa</taxon>
        <taxon>Ecdysozoa</taxon>
        <taxon>Arthropoda</taxon>
        <taxon>Hexapoda</taxon>
        <taxon>Insecta</taxon>
        <taxon>Pterygota</taxon>
        <taxon>Neoptera</taxon>
        <taxon>Endopterygota</taxon>
        <taxon>Diptera</taxon>
        <taxon>Brachycera</taxon>
        <taxon>Muscomorpha</taxon>
        <taxon>Platypezoidea</taxon>
        <taxon>Phoridae</taxon>
        <taxon>Megaseliini</taxon>
        <taxon>Megaselia</taxon>
    </lineage>
</organism>
<reference evidence="2" key="1">
    <citation type="submission" date="2013-02" db="EMBL/GenBank/DDBJ databases">
        <authorList>
            <person name="Hughes D."/>
        </authorList>
    </citation>
    <scope>NUCLEOTIDE SEQUENCE</scope>
    <source>
        <strain>Durham</strain>
        <strain evidence="2">NC isolate 2 -- Noor lab</strain>
    </source>
</reference>
<dbReference type="Proteomes" id="UP000015102">
    <property type="component" value="Unassembled WGS sequence"/>
</dbReference>
<reference evidence="1" key="2">
    <citation type="submission" date="2015-06" db="UniProtKB">
        <authorList>
            <consortium name="EnsemblMetazoa"/>
        </authorList>
    </citation>
    <scope>IDENTIFICATION</scope>
</reference>
<keyword evidence="2" id="KW-1185">Reference proteome</keyword>
<accession>T1GQ92</accession>
<dbReference type="AlphaFoldDB" id="T1GQ92"/>
<dbReference type="EMBL" id="CAQQ02015137">
    <property type="status" value="NOT_ANNOTATED_CDS"/>
    <property type="molecule type" value="Genomic_DNA"/>
</dbReference>
<evidence type="ECO:0000313" key="2">
    <source>
        <dbReference type="Proteomes" id="UP000015102"/>
    </source>
</evidence>